<evidence type="ECO:0000259" key="4">
    <source>
        <dbReference type="Pfam" id="PF01755"/>
    </source>
</evidence>
<dbReference type="CDD" id="cd06532">
    <property type="entry name" value="Glyco_transf_25"/>
    <property type="match status" value="1"/>
</dbReference>
<dbReference type="AlphaFoldDB" id="A0A1Y1IZ48"/>
<dbReference type="GO" id="GO:0016740">
    <property type="term" value="F:transferase activity"/>
    <property type="evidence" value="ECO:0007669"/>
    <property type="project" value="UniProtKB-KW"/>
</dbReference>
<comment type="similarity">
    <text evidence="1">Belongs to the glycosyltransferase 25 family.</text>
</comment>
<organism evidence="5 6">
    <name type="scientific">Klebsormidium nitens</name>
    <name type="common">Green alga</name>
    <name type="synonym">Ulothrix nitens</name>
    <dbReference type="NCBI Taxonomy" id="105231"/>
    <lineage>
        <taxon>Eukaryota</taxon>
        <taxon>Viridiplantae</taxon>
        <taxon>Streptophyta</taxon>
        <taxon>Klebsormidiophyceae</taxon>
        <taxon>Klebsormidiales</taxon>
        <taxon>Klebsormidiaceae</taxon>
        <taxon>Klebsormidium</taxon>
    </lineage>
</organism>
<accession>A0A1Y1IZ48</accession>
<evidence type="ECO:0000313" key="5">
    <source>
        <dbReference type="EMBL" id="GAQ93608.1"/>
    </source>
</evidence>
<evidence type="ECO:0000256" key="2">
    <source>
        <dbReference type="ARBA" id="ARBA00022676"/>
    </source>
</evidence>
<proteinExistence type="inferred from homology"/>
<dbReference type="Pfam" id="PF01755">
    <property type="entry name" value="Glyco_transf_25"/>
    <property type="match status" value="1"/>
</dbReference>
<dbReference type="PANTHER" id="PTHR10730">
    <property type="entry name" value="PROCOLLAGEN-LYSINE,2-OXOGLUTARATE 5-DIOXYGENASE/GLYCOSYLTRANSFERASE 25 FAMILY MEMBER"/>
    <property type="match status" value="1"/>
</dbReference>
<evidence type="ECO:0000256" key="1">
    <source>
        <dbReference type="ARBA" id="ARBA00006721"/>
    </source>
</evidence>
<dbReference type="Proteomes" id="UP000054558">
    <property type="component" value="Unassembled WGS sequence"/>
</dbReference>
<name>A0A1Y1IZ48_KLENI</name>
<reference evidence="5 6" key="1">
    <citation type="journal article" date="2014" name="Nat. Commun.">
        <title>Klebsormidium flaccidum genome reveals primary factors for plant terrestrial adaptation.</title>
        <authorList>
            <person name="Hori K."/>
            <person name="Maruyama F."/>
            <person name="Fujisawa T."/>
            <person name="Togashi T."/>
            <person name="Yamamoto N."/>
            <person name="Seo M."/>
            <person name="Sato S."/>
            <person name="Yamada T."/>
            <person name="Mori H."/>
            <person name="Tajima N."/>
            <person name="Moriyama T."/>
            <person name="Ikeuchi M."/>
            <person name="Watanabe M."/>
            <person name="Wada H."/>
            <person name="Kobayashi K."/>
            <person name="Saito M."/>
            <person name="Masuda T."/>
            <person name="Sasaki-Sekimoto Y."/>
            <person name="Mashiguchi K."/>
            <person name="Awai K."/>
            <person name="Shimojima M."/>
            <person name="Masuda S."/>
            <person name="Iwai M."/>
            <person name="Nobusawa T."/>
            <person name="Narise T."/>
            <person name="Kondo S."/>
            <person name="Saito H."/>
            <person name="Sato R."/>
            <person name="Murakawa M."/>
            <person name="Ihara Y."/>
            <person name="Oshima-Yamada Y."/>
            <person name="Ohtaka K."/>
            <person name="Satoh M."/>
            <person name="Sonobe K."/>
            <person name="Ishii M."/>
            <person name="Ohtani R."/>
            <person name="Kanamori-Sato M."/>
            <person name="Honoki R."/>
            <person name="Miyazaki D."/>
            <person name="Mochizuki H."/>
            <person name="Umetsu J."/>
            <person name="Higashi K."/>
            <person name="Shibata D."/>
            <person name="Kamiya Y."/>
            <person name="Sato N."/>
            <person name="Nakamura Y."/>
            <person name="Tabata S."/>
            <person name="Ida S."/>
            <person name="Kurokawa K."/>
            <person name="Ohta H."/>
        </authorList>
    </citation>
    <scope>NUCLEOTIDE SEQUENCE [LARGE SCALE GENOMIC DNA]</scope>
    <source>
        <strain evidence="5 6">NIES-2285</strain>
    </source>
</reference>
<keyword evidence="3" id="KW-0808">Transferase</keyword>
<sequence length="262" mass="29536">MNVPWEEVFVLNLRRSRDRWADMRSKLGKMGMSARRLEGVDGSEMSVGLVRRDSTGMCAAFCTPATIGCFLSHRNAWRQIVKRDLSSALILKDDAEFGPDFRDVIEAITLELPDDFDMLLLGCFQFCNQDDSVTAFETGWATVLSRGWPDRAVQFSEHLSIPGFTTGLHAYVLSRKGAEKLLDRFERASFHVDIALTLDRGDMRVYSANPPIVFQDQRVSVSQIAAKPPYLLNILFDRIPMNEQGTTFAYMMSEPAGQIPLI</sequence>
<dbReference type="PANTHER" id="PTHR10730:SF53">
    <property type="entry name" value="GLYCOSYLTRANSFERASE 25 FAMILY MEMBER"/>
    <property type="match status" value="1"/>
</dbReference>
<keyword evidence="6" id="KW-1185">Reference proteome</keyword>
<gene>
    <name evidence="5" type="ORF">KFL_017050010</name>
</gene>
<feature type="domain" description="Glycosyl transferase family 25" evidence="4">
    <location>
        <begin position="7"/>
        <end position="194"/>
    </location>
</feature>
<keyword evidence="2" id="KW-0328">Glycosyltransferase</keyword>
<evidence type="ECO:0000256" key="3">
    <source>
        <dbReference type="ARBA" id="ARBA00022679"/>
    </source>
</evidence>
<dbReference type="InterPro" id="IPR002654">
    <property type="entry name" value="Glyco_trans_25"/>
</dbReference>
<evidence type="ECO:0000313" key="6">
    <source>
        <dbReference type="Proteomes" id="UP000054558"/>
    </source>
</evidence>
<protein>
    <recommendedName>
        <fullName evidence="4">Glycosyl transferase family 25 domain-containing protein</fullName>
    </recommendedName>
</protein>
<feature type="non-terminal residue" evidence="5">
    <location>
        <position position="262"/>
    </location>
</feature>
<dbReference type="OMA" id="NCYVVSH"/>
<dbReference type="InterPro" id="IPR050757">
    <property type="entry name" value="Collagen_mod_GT25"/>
</dbReference>
<dbReference type="OrthoDB" id="41576at2759"/>
<dbReference type="EMBL" id="DF238654">
    <property type="protein sequence ID" value="GAQ93608.1"/>
    <property type="molecule type" value="Genomic_DNA"/>
</dbReference>